<dbReference type="Pfam" id="PF09079">
    <property type="entry name" value="WHD_Cdc6"/>
    <property type="match status" value="1"/>
</dbReference>
<comment type="similarity">
    <text evidence="1 5">Belongs to the CDC6/cdc18 family.</text>
</comment>
<dbReference type="GO" id="GO:0005524">
    <property type="term" value="F:ATP binding"/>
    <property type="evidence" value="ECO:0007669"/>
    <property type="project" value="UniProtKB-UniRule"/>
</dbReference>
<organism evidence="8 9">
    <name type="scientific">Haladaptatus litoreus</name>
    <dbReference type="NCBI Taxonomy" id="553468"/>
    <lineage>
        <taxon>Archaea</taxon>
        <taxon>Methanobacteriati</taxon>
        <taxon>Methanobacteriota</taxon>
        <taxon>Stenosarchaea group</taxon>
        <taxon>Halobacteria</taxon>
        <taxon>Halobacteriales</taxon>
        <taxon>Haladaptataceae</taxon>
        <taxon>Haladaptatus</taxon>
    </lineage>
</organism>
<feature type="binding site" evidence="5">
    <location>
        <position position="220"/>
    </location>
    <ligand>
        <name>ATP</name>
        <dbReference type="ChEBI" id="CHEBI:30616"/>
    </ligand>
</feature>
<dbReference type="InterPro" id="IPR036390">
    <property type="entry name" value="WH_DNA-bd_sf"/>
</dbReference>
<dbReference type="InterPro" id="IPR015163">
    <property type="entry name" value="Cdc6_C"/>
</dbReference>
<feature type="binding site" evidence="5">
    <location>
        <begin position="64"/>
        <end position="68"/>
    </location>
    <ligand>
        <name>ATP</name>
        <dbReference type="ChEBI" id="CHEBI:30616"/>
    </ligand>
</feature>
<keyword evidence="2 5" id="KW-0235">DNA replication</keyword>
<keyword evidence="4 5" id="KW-0067">ATP-binding</keyword>
<dbReference type="InterPro" id="IPR049945">
    <property type="entry name" value="AAA_22"/>
</dbReference>
<dbReference type="SMART" id="SM00382">
    <property type="entry name" value="AAA"/>
    <property type="match status" value="1"/>
</dbReference>
<dbReference type="AlphaFoldDB" id="A0A1N7F9L1"/>
<dbReference type="SUPFAM" id="SSF46785">
    <property type="entry name" value="Winged helix' DNA-binding domain"/>
    <property type="match status" value="1"/>
</dbReference>
<evidence type="ECO:0000256" key="4">
    <source>
        <dbReference type="ARBA" id="ARBA00022840"/>
    </source>
</evidence>
<dbReference type="NCBIfam" id="TIGR02928">
    <property type="entry name" value="orc1/cdc6 family replication initiation protein"/>
    <property type="match status" value="1"/>
</dbReference>
<feature type="binding site" evidence="5">
    <location>
        <position position="232"/>
    </location>
    <ligand>
        <name>ATP</name>
        <dbReference type="ChEBI" id="CHEBI:30616"/>
    </ligand>
</feature>
<dbReference type="CDD" id="cd08768">
    <property type="entry name" value="Cdc6_C"/>
    <property type="match status" value="1"/>
</dbReference>
<evidence type="ECO:0000259" key="7">
    <source>
        <dbReference type="SMART" id="SM01074"/>
    </source>
</evidence>
<dbReference type="Pfam" id="PF22703">
    <property type="entry name" value="Cdc6_lid"/>
    <property type="match status" value="1"/>
</dbReference>
<dbReference type="GO" id="GO:0016887">
    <property type="term" value="F:ATP hydrolysis activity"/>
    <property type="evidence" value="ECO:0007669"/>
    <property type="project" value="InterPro"/>
</dbReference>
<evidence type="ECO:0000256" key="3">
    <source>
        <dbReference type="ARBA" id="ARBA00022741"/>
    </source>
</evidence>
<gene>
    <name evidence="8" type="ORF">SAMN05421858_4851</name>
</gene>
<keyword evidence="8" id="KW-0132">Cell division</keyword>
<dbReference type="GO" id="GO:0006260">
    <property type="term" value="P:DNA replication"/>
    <property type="evidence" value="ECO:0007669"/>
    <property type="project" value="UniProtKB-UniRule"/>
</dbReference>
<feature type="domain" description="Cdc6 C-terminal" evidence="7">
    <location>
        <begin position="320"/>
        <end position="402"/>
    </location>
</feature>
<dbReference type="HAMAP" id="MF_01407">
    <property type="entry name" value="ORC1_type_DNA_replic_protein"/>
    <property type="match status" value="1"/>
</dbReference>
<dbReference type="InterPro" id="IPR014277">
    <property type="entry name" value="Orc1/Cdc6_arc"/>
</dbReference>
<feature type="domain" description="AAA+ ATPase" evidence="6">
    <location>
        <begin position="52"/>
        <end position="217"/>
    </location>
</feature>
<dbReference type="EMBL" id="FTNO01000008">
    <property type="protein sequence ID" value="SIR97023.1"/>
    <property type="molecule type" value="Genomic_DNA"/>
</dbReference>
<name>A0A1N7F9L1_9EURY</name>
<reference evidence="9" key="1">
    <citation type="submission" date="2017-01" db="EMBL/GenBank/DDBJ databases">
        <authorList>
            <person name="Varghese N."/>
            <person name="Submissions S."/>
        </authorList>
    </citation>
    <scope>NUCLEOTIDE SEQUENCE [LARGE SCALE GENOMIC DNA]</scope>
    <source>
        <strain evidence="9">CGMCC 1.7737</strain>
    </source>
</reference>
<dbReference type="InterPro" id="IPR003593">
    <property type="entry name" value="AAA+_ATPase"/>
</dbReference>
<accession>A0A1N7F9L1</accession>
<dbReference type="PANTHER" id="PTHR10763:SF22">
    <property type="entry name" value="ORC1-TYPE DNA REPLICATION PROTEIN"/>
    <property type="match status" value="1"/>
</dbReference>
<dbReference type="GO" id="GO:0051301">
    <property type="term" value="P:cell division"/>
    <property type="evidence" value="ECO:0007669"/>
    <property type="project" value="UniProtKB-KW"/>
</dbReference>
<dbReference type="SUPFAM" id="SSF52540">
    <property type="entry name" value="P-loop containing nucleoside triphosphate hydrolases"/>
    <property type="match status" value="1"/>
</dbReference>
<dbReference type="InterPro" id="IPR036388">
    <property type="entry name" value="WH-like_DNA-bd_sf"/>
</dbReference>
<protein>
    <recommendedName>
        <fullName evidence="5">ORC1-type DNA replication protein</fullName>
    </recommendedName>
</protein>
<evidence type="ECO:0000256" key="2">
    <source>
        <dbReference type="ARBA" id="ARBA00022705"/>
    </source>
</evidence>
<dbReference type="Pfam" id="PF13401">
    <property type="entry name" value="AAA_22"/>
    <property type="match status" value="1"/>
</dbReference>
<dbReference type="InterPro" id="IPR055237">
    <property type="entry name" value="Cdc6_lid"/>
</dbReference>
<keyword evidence="9" id="KW-1185">Reference proteome</keyword>
<dbReference type="Proteomes" id="UP000186914">
    <property type="component" value="Unassembled WGS sequence"/>
</dbReference>
<proteinExistence type="inferred from homology"/>
<evidence type="ECO:0000256" key="5">
    <source>
        <dbReference type="HAMAP-Rule" id="MF_01407"/>
    </source>
</evidence>
<dbReference type="InterPro" id="IPR050311">
    <property type="entry name" value="ORC1/CDC6"/>
</dbReference>
<dbReference type="PANTHER" id="PTHR10763">
    <property type="entry name" value="CELL DIVISION CONTROL PROTEIN 6-RELATED"/>
    <property type="match status" value="1"/>
</dbReference>
<keyword evidence="3 5" id="KW-0547">Nucleotide-binding</keyword>
<sequence length="428" mass="48784">MGYFDDDGFLDEYIIKDRSVLKPEYKPKKLEERDEELEEYVKLLRPLLKGWDLDNIFLYGHSGVGKTVATRTLLPDLRGTAEEQDIDVDLLEINCSSANTSYQSTIELINEARNPEYPLTTLDLDKPELSKTGYPAEQVYDELFDDLNEAADNIILVLDEVNTLGSDSELLYQLTRAQTMHKLDAELCIIGISNDFNFRDDLPARVKDTLCETELHFPAYEQSDLISILSRRAEQAFYEGTTETGVIELCAALASRDRGSARQAIRLLRKAAELAENEAVESDDLDCIEEQHVRDAEEIIERKLVTTGIRKLTTHRKYVLLAVTNLAAQGKTPAQTRDIYEYYKTVAQEFGRDPLTRRGAHEHLLEMCDNGILKNVNRDQRGRGRPNKYKLDTPLETVIDALEQEEDGEIDDLDNLREQANRQMTLGE</sequence>
<evidence type="ECO:0000256" key="1">
    <source>
        <dbReference type="ARBA" id="ARBA00006184"/>
    </source>
</evidence>
<dbReference type="Gene3D" id="3.40.50.300">
    <property type="entry name" value="P-loop containing nucleotide triphosphate hydrolases"/>
    <property type="match status" value="1"/>
</dbReference>
<evidence type="ECO:0000313" key="9">
    <source>
        <dbReference type="Proteomes" id="UP000186914"/>
    </source>
</evidence>
<dbReference type="InterPro" id="IPR027417">
    <property type="entry name" value="P-loop_NTPase"/>
</dbReference>
<dbReference type="CDD" id="cd00009">
    <property type="entry name" value="AAA"/>
    <property type="match status" value="1"/>
</dbReference>
<comment type="function">
    <text evidence="5">Involved in regulation of DNA replication.</text>
</comment>
<evidence type="ECO:0000313" key="8">
    <source>
        <dbReference type="EMBL" id="SIR97023.1"/>
    </source>
</evidence>
<dbReference type="SMART" id="SM01074">
    <property type="entry name" value="Cdc6_C"/>
    <property type="match status" value="1"/>
</dbReference>
<dbReference type="Gene3D" id="1.10.10.10">
    <property type="entry name" value="Winged helix-like DNA-binding domain superfamily/Winged helix DNA-binding domain"/>
    <property type="match status" value="1"/>
</dbReference>
<dbReference type="Gene3D" id="1.10.8.60">
    <property type="match status" value="1"/>
</dbReference>
<evidence type="ECO:0000259" key="6">
    <source>
        <dbReference type="SMART" id="SM00382"/>
    </source>
</evidence>
<keyword evidence="8" id="KW-0131">Cell cycle</keyword>